<dbReference type="PANTHER" id="PTHR11669">
    <property type="entry name" value="REPLICATION FACTOR C / DNA POLYMERASE III GAMMA-TAU SUBUNIT"/>
    <property type="match status" value="1"/>
</dbReference>
<evidence type="ECO:0000313" key="1">
    <source>
        <dbReference type="EMBL" id="BDR56659.1"/>
    </source>
</evidence>
<dbReference type="SUPFAM" id="SSF52540">
    <property type="entry name" value="P-loop containing nucleoside triphosphate hydrolases"/>
    <property type="match status" value="1"/>
</dbReference>
<evidence type="ECO:0008006" key="3">
    <source>
        <dbReference type="Google" id="ProtNLM"/>
    </source>
</evidence>
<dbReference type="GO" id="GO:0006261">
    <property type="term" value="P:DNA-templated DNA replication"/>
    <property type="evidence" value="ECO:0007669"/>
    <property type="project" value="TreeGrafter"/>
</dbReference>
<dbReference type="Proteomes" id="UP001321804">
    <property type="component" value="Chromosome"/>
</dbReference>
<evidence type="ECO:0000313" key="2">
    <source>
        <dbReference type="Proteomes" id="UP001321804"/>
    </source>
</evidence>
<dbReference type="PANTHER" id="PTHR11669:SF8">
    <property type="entry name" value="DNA POLYMERASE III SUBUNIT DELTA"/>
    <property type="match status" value="1"/>
</dbReference>
<dbReference type="AlphaFoldDB" id="A0AAU9DM20"/>
<organism evidence="1 2">
    <name type="scientific">Xylocopilactobacillus apis</name>
    <dbReference type="NCBI Taxonomy" id="2932183"/>
    <lineage>
        <taxon>Bacteria</taxon>
        <taxon>Bacillati</taxon>
        <taxon>Bacillota</taxon>
        <taxon>Bacilli</taxon>
        <taxon>Lactobacillales</taxon>
        <taxon>Lactobacillaceae</taxon>
        <taxon>Xylocopilactobacillus</taxon>
    </lineage>
</organism>
<dbReference type="RefSeq" id="WP_317694987.1">
    <property type="nucleotide sequence ID" value="NZ_AP026801.1"/>
</dbReference>
<dbReference type="InterPro" id="IPR027417">
    <property type="entry name" value="P-loop_NTPase"/>
</dbReference>
<sequence>MDNKSYINNFKQQIDEGKLSHAYLLNGFSLTNIKEAVNWVSLYYYCINKTATGPCHNCVNCKAIENHDFPGITEIDDADQMIKIDQIREMTDSADYSDLGQKAKFFIINHAELMNENSQNALLKHLESPADDRYFFLLTQNMHLLLPTIISRTEVVYFPSDSSEKKDFEDPVIDKFVRLLVKRNPLAYVVLTTELRPIIKEKGDSFVLYAIRNAYHQVPIDSQIARQLKLFSSNFPQVSYNIDFQRLMEKFCLEVLSEEKFE</sequence>
<dbReference type="Gene3D" id="3.40.50.300">
    <property type="entry name" value="P-loop containing nucleotide triphosphate hydrolases"/>
    <property type="match status" value="1"/>
</dbReference>
<proteinExistence type="predicted"/>
<dbReference type="Pfam" id="PF13177">
    <property type="entry name" value="DNA_pol3_delta2"/>
    <property type="match status" value="1"/>
</dbReference>
<protein>
    <recommendedName>
        <fullName evidence="3">DNA polymerase III subunit delta</fullName>
    </recommendedName>
</protein>
<dbReference type="InterPro" id="IPR050238">
    <property type="entry name" value="DNA_Rep/Repair_Clamp_Loader"/>
</dbReference>
<dbReference type="EMBL" id="AP026801">
    <property type="protein sequence ID" value="BDR56659.1"/>
    <property type="molecule type" value="Genomic_DNA"/>
</dbReference>
<name>A0AAU9DM20_9LACO</name>
<reference evidence="1 2" key="1">
    <citation type="journal article" date="2023" name="Microbiol. Spectr.">
        <title>Symbiosis of Carpenter Bees with Uncharacterized Lactic Acid Bacteria Showing NAD Auxotrophy.</title>
        <authorList>
            <person name="Kawasaki S."/>
            <person name="Ozawa K."/>
            <person name="Mori T."/>
            <person name="Yamamoto A."/>
            <person name="Ito M."/>
            <person name="Ohkuma M."/>
            <person name="Sakamoto M."/>
            <person name="Matsutani M."/>
        </authorList>
    </citation>
    <scope>NUCLEOTIDE SEQUENCE [LARGE SCALE GENOMIC DNA]</scope>
    <source>
        <strain evidence="1 2">KimC2</strain>
    </source>
</reference>
<gene>
    <name evidence="1" type="ORF">KIMC2_12210</name>
</gene>
<accession>A0AAU9DM20</accession>
<dbReference type="KEGG" id="xak:KIMC2_12210"/>
<keyword evidence="2" id="KW-1185">Reference proteome</keyword>